<accession>A0A5D0RAV1</accession>
<dbReference type="RefSeq" id="WP_148402231.1">
    <property type="nucleotide sequence ID" value="NZ_VSKK01000001.1"/>
</dbReference>
<feature type="domain" description="P/Homo B" evidence="5">
    <location>
        <begin position="18"/>
        <end position="205"/>
    </location>
</feature>
<keyword evidence="3" id="KW-0378">Hydrolase</keyword>
<dbReference type="Pfam" id="PF18962">
    <property type="entry name" value="Por_Secre_tail"/>
    <property type="match status" value="1"/>
</dbReference>
<keyword evidence="7" id="KW-1185">Reference proteome</keyword>
<protein>
    <submittedName>
        <fullName evidence="6">T9SS type A sorting domain-containing protein</fullName>
    </submittedName>
</protein>
<dbReference type="Pfam" id="PF01483">
    <property type="entry name" value="P_proprotein"/>
    <property type="match status" value="1"/>
</dbReference>
<evidence type="ECO:0000256" key="2">
    <source>
        <dbReference type="ARBA" id="ARBA00022729"/>
    </source>
</evidence>
<evidence type="ECO:0000256" key="1">
    <source>
        <dbReference type="ARBA" id="ARBA00022670"/>
    </source>
</evidence>
<sequence>MKKFIIITCCLILAVGFTQAQTYQNNTVTAPAVAENRLGGCGFKTQPGVQMSEITVPISGTILDPSKITINMGLTADWLGDVVVDLVSPSGEAITLIRRIGAGTAASCGDSSKFAPTNILGFNSENIDLIDAASIPATADIPSGNYLPTLSSANYPSHSPIDMTTYFNGKELNGKWTLVLYDYGVGELAILNFWQIIVAAGATLTTDDGGVYGNEASLKQNPVQDYILLDVPGSFNTLNFDIYDVTGKLVQKASFSSYTNDIRIHASNLSSGMYILRPTKDGEPRQPIKFIKK</sequence>
<organism evidence="6 7">
    <name type="scientific">Bizionia myxarmorum</name>
    <dbReference type="NCBI Taxonomy" id="291186"/>
    <lineage>
        <taxon>Bacteria</taxon>
        <taxon>Pseudomonadati</taxon>
        <taxon>Bacteroidota</taxon>
        <taxon>Flavobacteriia</taxon>
        <taxon>Flavobacteriales</taxon>
        <taxon>Flavobacteriaceae</taxon>
        <taxon>Bizionia</taxon>
    </lineage>
</organism>
<dbReference type="PROSITE" id="PS51829">
    <property type="entry name" value="P_HOMO_B"/>
    <property type="match status" value="1"/>
</dbReference>
<dbReference type="SUPFAM" id="SSF49785">
    <property type="entry name" value="Galactose-binding domain-like"/>
    <property type="match status" value="1"/>
</dbReference>
<evidence type="ECO:0000259" key="5">
    <source>
        <dbReference type="PROSITE" id="PS51829"/>
    </source>
</evidence>
<proteinExistence type="predicted"/>
<dbReference type="InterPro" id="IPR026444">
    <property type="entry name" value="Secre_tail"/>
</dbReference>
<keyword evidence="2 4" id="KW-0732">Signal</keyword>
<feature type="signal peptide" evidence="4">
    <location>
        <begin position="1"/>
        <end position="20"/>
    </location>
</feature>
<keyword evidence="1" id="KW-0645">Protease</keyword>
<dbReference type="EMBL" id="VSKK01000001">
    <property type="protein sequence ID" value="TYB78493.1"/>
    <property type="molecule type" value="Genomic_DNA"/>
</dbReference>
<dbReference type="OrthoDB" id="1251010at2"/>
<feature type="chain" id="PRO_5023027092" evidence="4">
    <location>
        <begin position="21"/>
        <end position="293"/>
    </location>
</feature>
<gene>
    <name evidence="6" type="ORF">ES674_01555</name>
</gene>
<reference evidence="6 7" key="1">
    <citation type="submission" date="2019-08" db="EMBL/GenBank/DDBJ databases">
        <title>Genomes of Antarctic Bizionia species.</title>
        <authorList>
            <person name="Bowman J.P."/>
        </authorList>
    </citation>
    <scope>NUCLEOTIDE SEQUENCE [LARGE SCALE GENOMIC DNA]</scope>
    <source>
        <strain evidence="6 7">ADA-4</strain>
    </source>
</reference>
<dbReference type="GO" id="GO:0006508">
    <property type="term" value="P:proteolysis"/>
    <property type="evidence" value="ECO:0007669"/>
    <property type="project" value="UniProtKB-KW"/>
</dbReference>
<evidence type="ECO:0000256" key="4">
    <source>
        <dbReference type="SAM" id="SignalP"/>
    </source>
</evidence>
<dbReference type="NCBIfam" id="TIGR04183">
    <property type="entry name" value="Por_Secre_tail"/>
    <property type="match status" value="1"/>
</dbReference>
<evidence type="ECO:0000256" key="3">
    <source>
        <dbReference type="ARBA" id="ARBA00022801"/>
    </source>
</evidence>
<dbReference type="Gene3D" id="2.60.120.260">
    <property type="entry name" value="Galactose-binding domain-like"/>
    <property type="match status" value="1"/>
</dbReference>
<evidence type="ECO:0000313" key="6">
    <source>
        <dbReference type="EMBL" id="TYB78493.1"/>
    </source>
</evidence>
<evidence type="ECO:0000313" key="7">
    <source>
        <dbReference type="Proteomes" id="UP000323720"/>
    </source>
</evidence>
<comment type="caution">
    <text evidence="6">The sequence shown here is derived from an EMBL/GenBank/DDBJ whole genome shotgun (WGS) entry which is preliminary data.</text>
</comment>
<dbReference type="InterPro" id="IPR008979">
    <property type="entry name" value="Galactose-bd-like_sf"/>
</dbReference>
<dbReference type="Proteomes" id="UP000323720">
    <property type="component" value="Unassembled WGS sequence"/>
</dbReference>
<dbReference type="InterPro" id="IPR002884">
    <property type="entry name" value="P_dom"/>
</dbReference>
<dbReference type="AlphaFoldDB" id="A0A5D0RAV1"/>
<dbReference type="GO" id="GO:0004252">
    <property type="term" value="F:serine-type endopeptidase activity"/>
    <property type="evidence" value="ECO:0007669"/>
    <property type="project" value="InterPro"/>
</dbReference>
<name>A0A5D0RAV1_9FLAO</name>